<proteinExistence type="predicted"/>
<accession>A0ABT5Y9R7</accession>
<evidence type="ECO:0000313" key="1">
    <source>
        <dbReference type="EMBL" id="MDF0750311.1"/>
    </source>
</evidence>
<reference evidence="1" key="1">
    <citation type="submission" date="2022-07" db="EMBL/GenBank/DDBJ databases">
        <title>Marinobacter iranensis a new bacterium isolate from a hipersaline lake in Iran.</title>
        <authorList>
            <person name="Mohammad A.M.A."/>
            <person name="Cristina S.-P."/>
            <person name="Antonio V."/>
        </authorList>
    </citation>
    <scope>NUCLEOTIDE SEQUENCE</scope>
    <source>
        <strain evidence="1">71-i</strain>
    </source>
</reference>
<keyword evidence="2" id="KW-1185">Reference proteome</keyword>
<sequence>MSKRFGRSQKRRMRQEIERLQFERDMQRALGERNRQIVEETAQVLGRHFLTLDPNTVELQDLNQRVYGWRMIADSGALSCADFGSKLPTFETFTEIVLPILYGSVIAGDLHQHVHIRFTHAGRDVGYGITKAALKMLPSKVAIQRIAQAMAQHLQNDMEGLAHD</sequence>
<dbReference type="RefSeq" id="WP_275705843.1">
    <property type="nucleotide sequence ID" value="NZ_JANCMW010000004.1"/>
</dbReference>
<organism evidence="1 2">
    <name type="scientific">Marinobacter iranensis</name>
    <dbReference type="NCBI Taxonomy" id="2962607"/>
    <lineage>
        <taxon>Bacteria</taxon>
        <taxon>Pseudomonadati</taxon>
        <taxon>Pseudomonadota</taxon>
        <taxon>Gammaproteobacteria</taxon>
        <taxon>Pseudomonadales</taxon>
        <taxon>Marinobacteraceae</taxon>
        <taxon>Marinobacter</taxon>
    </lineage>
</organism>
<evidence type="ECO:0000313" key="2">
    <source>
        <dbReference type="Proteomes" id="UP001143391"/>
    </source>
</evidence>
<protein>
    <submittedName>
        <fullName evidence="1">Uncharacterized protein</fullName>
    </submittedName>
</protein>
<gene>
    <name evidence="1" type="ORF">NLU14_08715</name>
</gene>
<dbReference type="Proteomes" id="UP001143391">
    <property type="component" value="Unassembled WGS sequence"/>
</dbReference>
<dbReference type="EMBL" id="JANCMW010000004">
    <property type="protein sequence ID" value="MDF0750311.1"/>
    <property type="molecule type" value="Genomic_DNA"/>
</dbReference>
<name>A0ABT5Y9R7_9GAMM</name>
<comment type="caution">
    <text evidence="1">The sequence shown here is derived from an EMBL/GenBank/DDBJ whole genome shotgun (WGS) entry which is preliminary data.</text>
</comment>